<name>A0A671VLV5_SPAAU</name>
<dbReference type="CDD" id="cd00087">
    <property type="entry name" value="FReD"/>
    <property type="match status" value="1"/>
</dbReference>
<dbReference type="PANTHER" id="PTHR19143">
    <property type="entry name" value="FIBRINOGEN/TENASCIN/ANGIOPOEITIN"/>
    <property type="match status" value="1"/>
</dbReference>
<evidence type="ECO:0000256" key="1">
    <source>
        <dbReference type="ARBA" id="ARBA00023157"/>
    </source>
</evidence>
<evidence type="ECO:0000313" key="5">
    <source>
        <dbReference type="Proteomes" id="UP000472265"/>
    </source>
</evidence>
<dbReference type="Gene3D" id="3.90.215.10">
    <property type="entry name" value="Gamma Fibrinogen, chain A, domain 1"/>
    <property type="match status" value="1"/>
</dbReference>
<dbReference type="RefSeq" id="XP_030295186.1">
    <property type="nucleotide sequence ID" value="XM_030439326.1"/>
</dbReference>
<dbReference type="InParanoid" id="A0A671VLV5"/>
<dbReference type="OMA" id="DWHPAGN"/>
<evidence type="ECO:0000259" key="3">
    <source>
        <dbReference type="PROSITE" id="PS51406"/>
    </source>
</evidence>
<organism evidence="4 5">
    <name type="scientific">Sparus aurata</name>
    <name type="common">Gilthead sea bream</name>
    <dbReference type="NCBI Taxonomy" id="8175"/>
    <lineage>
        <taxon>Eukaryota</taxon>
        <taxon>Metazoa</taxon>
        <taxon>Chordata</taxon>
        <taxon>Craniata</taxon>
        <taxon>Vertebrata</taxon>
        <taxon>Euteleostomi</taxon>
        <taxon>Actinopterygii</taxon>
        <taxon>Neopterygii</taxon>
        <taxon>Teleostei</taxon>
        <taxon>Neoteleostei</taxon>
        <taxon>Acanthomorphata</taxon>
        <taxon>Eupercaria</taxon>
        <taxon>Spariformes</taxon>
        <taxon>Sparidae</taxon>
        <taxon>Sparus</taxon>
    </lineage>
</organism>
<dbReference type="PROSITE" id="PS00514">
    <property type="entry name" value="FIBRINOGEN_C_1"/>
    <property type="match status" value="1"/>
</dbReference>
<dbReference type="Proteomes" id="UP000472265">
    <property type="component" value="Chromosome 14"/>
</dbReference>
<dbReference type="GeneID" id="115595171"/>
<proteinExistence type="predicted"/>
<dbReference type="NCBIfam" id="NF040941">
    <property type="entry name" value="GGGWT_bact"/>
    <property type="match status" value="1"/>
</dbReference>
<dbReference type="InterPro" id="IPR020837">
    <property type="entry name" value="Fibrinogen_CS"/>
</dbReference>
<dbReference type="AlphaFoldDB" id="A0A671VLV5"/>
<dbReference type="GO" id="GO:0050868">
    <property type="term" value="P:negative regulation of T cell activation"/>
    <property type="evidence" value="ECO:0007669"/>
    <property type="project" value="TreeGrafter"/>
</dbReference>
<keyword evidence="1" id="KW-1015">Disulfide bond</keyword>
<dbReference type="GO" id="GO:0005615">
    <property type="term" value="C:extracellular space"/>
    <property type="evidence" value="ECO:0007669"/>
    <property type="project" value="TreeGrafter"/>
</dbReference>
<dbReference type="PANTHER" id="PTHR19143:SF263">
    <property type="entry name" value="FIBRINOGEN-LIKE PROTEIN 1"/>
    <property type="match status" value="1"/>
</dbReference>
<reference evidence="4" key="1">
    <citation type="submission" date="2021-04" db="EMBL/GenBank/DDBJ databases">
        <authorList>
            <consortium name="Wellcome Sanger Institute Data Sharing"/>
        </authorList>
    </citation>
    <scope>NUCLEOTIDE SEQUENCE [LARGE SCALE GENOMIC DNA]</scope>
</reference>
<sequence length="263" mass="29182">MRSPAVFCWLTLAFLLSGTGQAEKQQAAVISQGTDCTQIKAVSPRASSGVYVIQPPGVKAPFKVYCEMRQDGGWTVFQRRSGGALSFNRNWAEYANGFGSLRHEHWLGLKKVYALTKNRAKKWILRIDLWDHEGGTAFAQYQNFRLGHGKAAYKLHVGKYSGTAGDAIRGAYRGNDQNGFGFSTVDRDNDGCSPCIFGDISQRECTFTDSGGWWYSNCGSASLNGDWHPAGNHMGWGSGLHWRTWKSRAPYSLMATRMMIKSV</sequence>
<dbReference type="SMART" id="SM00186">
    <property type="entry name" value="FBG"/>
    <property type="match status" value="1"/>
</dbReference>
<dbReference type="Ensembl" id="ENSSAUT00010028173.1">
    <property type="protein sequence ID" value="ENSSAUP00010026692.1"/>
    <property type="gene ID" value="ENSSAUG00010011569.1"/>
</dbReference>
<dbReference type="Pfam" id="PF00147">
    <property type="entry name" value="Fibrinogen_C"/>
    <property type="match status" value="1"/>
</dbReference>
<evidence type="ECO:0000313" key="4">
    <source>
        <dbReference type="Ensembl" id="ENSSAUP00010026692.1"/>
    </source>
</evidence>
<dbReference type="OrthoDB" id="7940501at2759"/>
<gene>
    <name evidence="4" type="primary">LOC115595171</name>
</gene>
<reference evidence="4" key="3">
    <citation type="submission" date="2025-09" db="UniProtKB">
        <authorList>
            <consortium name="Ensembl"/>
        </authorList>
    </citation>
    <scope>IDENTIFICATION</scope>
</reference>
<keyword evidence="2" id="KW-0732">Signal</keyword>
<reference evidence="4" key="2">
    <citation type="submission" date="2025-08" db="UniProtKB">
        <authorList>
            <consortium name="Ensembl"/>
        </authorList>
    </citation>
    <scope>IDENTIFICATION</scope>
</reference>
<dbReference type="InterPro" id="IPR014716">
    <property type="entry name" value="Fibrinogen_a/b/g_C_1"/>
</dbReference>
<dbReference type="InterPro" id="IPR002181">
    <property type="entry name" value="Fibrinogen_a/b/g_C_dom"/>
</dbReference>
<dbReference type="SUPFAM" id="SSF56496">
    <property type="entry name" value="Fibrinogen C-terminal domain-like"/>
    <property type="match status" value="1"/>
</dbReference>
<evidence type="ECO:0000256" key="2">
    <source>
        <dbReference type="SAM" id="SignalP"/>
    </source>
</evidence>
<dbReference type="GO" id="GO:0050776">
    <property type="term" value="P:regulation of immune response"/>
    <property type="evidence" value="ECO:0007669"/>
    <property type="project" value="TreeGrafter"/>
</dbReference>
<accession>A0A671VLV5</accession>
<dbReference type="InterPro" id="IPR050373">
    <property type="entry name" value="Fibrinogen_C-term_domain"/>
</dbReference>
<feature type="chain" id="PRO_5025397775" evidence="2">
    <location>
        <begin position="23"/>
        <end position="263"/>
    </location>
</feature>
<feature type="domain" description="Fibrinogen C-terminal" evidence="3">
    <location>
        <begin position="27"/>
        <end position="263"/>
    </location>
</feature>
<protein>
    <submittedName>
        <fullName evidence="4">Angiopoietin-related protein 5-like</fullName>
    </submittedName>
</protein>
<feature type="signal peptide" evidence="2">
    <location>
        <begin position="1"/>
        <end position="22"/>
    </location>
</feature>
<keyword evidence="5" id="KW-1185">Reference proteome</keyword>
<dbReference type="GeneTree" id="ENSGT00940000164836"/>
<dbReference type="PROSITE" id="PS51406">
    <property type="entry name" value="FIBRINOGEN_C_2"/>
    <property type="match status" value="1"/>
</dbReference>
<dbReference type="InterPro" id="IPR036056">
    <property type="entry name" value="Fibrinogen-like_C"/>
</dbReference>